<accession>A0A1G2CYB9</accession>
<dbReference type="Proteomes" id="UP000177122">
    <property type="component" value="Unassembled WGS sequence"/>
</dbReference>
<proteinExistence type="predicted"/>
<keyword evidence="1" id="KW-1133">Transmembrane helix</keyword>
<organism evidence="2 3">
    <name type="scientific">Candidatus Lloydbacteria bacterium RIFCSPHIGHO2_01_FULL_49_22</name>
    <dbReference type="NCBI Taxonomy" id="1798658"/>
    <lineage>
        <taxon>Bacteria</taxon>
        <taxon>Candidatus Lloydiibacteriota</taxon>
    </lineage>
</organism>
<comment type="caution">
    <text evidence="2">The sequence shown here is derived from an EMBL/GenBank/DDBJ whole genome shotgun (WGS) entry which is preliminary data.</text>
</comment>
<feature type="transmembrane region" description="Helical" evidence="1">
    <location>
        <begin position="94"/>
        <end position="119"/>
    </location>
</feature>
<feature type="transmembrane region" description="Helical" evidence="1">
    <location>
        <begin position="140"/>
        <end position="162"/>
    </location>
</feature>
<feature type="transmembrane region" description="Helical" evidence="1">
    <location>
        <begin position="24"/>
        <end position="45"/>
    </location>
</feature>
<keyword evidence="1" id="KW-0472">Membrane</keyword>
<evidence type="ECO:0000256" key="1">
    <source>
        <dbReference type="SAM" id="Phobius"/>
    </source>
</evidence>
<protein>
    <submittedName>
        <fullName evidence="2">Uncharacterized protein</fullName>
    </submittedName>
</protein>
<sequence>MILATHAVAGAAVANLLPGHPVLGFVAGFVSHFFLDAIPHWHYALLSSRHDHNDPMNSDIILNKDFPLDLFKMGCDAILGIGLAVLFFHVSTPYFLSATLLGAVGGIFPDALQFVYFKWRHEPLVSLQRFHHWIHAKESLDQYPVFGPFAQVVFGLLCVLIVR</sequence>
<name>A0A1G2CYB9_9BACT</name>
<reference evidence="2 3" key="1">
    <citation type="journal article" date="2016" name="Nat. Commun.">
        <title>Thousands of microbial genomes shed light on interconnected biogeochemical processes in an aquifer system.</title>
        <authorList>
            <person name="Anantharaman K."/>
            <person name="Brown C.T."/>
            <person name="Hug L.A."/>
            <person name="Sharon I."/>
            <person name="Castelle C.J."/>
            <person name="Probst A.J."/>
            <person name="Thomas B.C."/>
            <person name="Singh A."/>
            <person name="Wilkins M.J."/>
            <person name="Karaoz U."/>
            <person name="Brodie E.L."/>
            <person name="Williams K.H."/>
            <person name="Hubbard S.S."/>
            <person name="Banfield J.F."/>
        </authorList>
    </citation>
    <scope>NUCLEOTIDE SEQUENCE [LARGE SCALE GENOMIC DNA]</scope>
</reference>
<keyword evidence="1" id="KW-0812">Transmembrane</keyword>
<evidence type="ECO:0000313" key="3">
    <source>
        <dbReference type="Proteomes" id="UP000177122"/>
    </source>
</evidence>
<dbReference type="EMBL" id="MHLI01000008">
    <property type="protein sequence ID" value="OGZ05641.1"/>
    <property type="molecule type" value="Genomic_DNA"/>
</dbReference>
<evidence type="ECO:0000313" key="2">
    <source>
        <dbReference type="EMBL" id="OGZ05641.1"/>
    </source>
</evidence>
<feature type="transmembrane region" description="Helical" evidence="1">
    <location>
        <begin position="66"/>
        <end position="88"/>
    </location>
</feature>
<dbReference type="AlphaFoldDB" id="A0A1G2CYB9"/>
<gene>
    <name evidence="2" type="ORF">A2845_04765</name>
</gene>